<dbReference type="GO" id="GO:0005829">
    <property type="term" value="C:cytosol"/>
    <property type="evidence" value="ECO:0007669"/>
    <property type="project" value="TreeGrafter"/>
</dbReference>
<dbReference type="GO" id="GO:0008296">
    <property type="term" value="F:3'-5'-DNA exonuclease activity"/>
    <property type="evidence" value="ECO:0007669"/>
    <property type="project" value="TreeGrafter"/>
</dbReference>
<dbReference type="PANTHER" id="PTHR10060">
    <property type="entry name" value="TATD FAMILY DEOXYRIBONUCLEASE"/>
    <property type="match status" value="1"/>
</dbReference>
<dbReference type="CDD" id="cd01310">
    <property type="entry name" value="TatD_DNAse"/>
    <property type="match status" value="1"/>
</dbReference>
<keyword evidence="3 5" id="KW-0479">Metal-binding</keyword>
<dbReference type="InterPro" id="IPR001130">
    <property type="entry name" value="TatD-like"/>
</dbReference>
<evidence type="ECO:0000256" key="4">
    <source>
        <dbReference type="ARBA" id="ARBA00022801"/>
    </source>
</evidence>
<dbReference type="Gene3D" id="3.20.20.140">
    <property type="entry name" value="Metal-dependent hydrolases"/>
    <property type="match status" value="2"/>
</dbReference>
<accession>A0AAV5A5L8</accession>
<feature type="binding site" evidence="5">
    <location>
        <position position="109"/>
    </location>
    <ligand>
        <name>a divalent metal cation</name>
        <dbReference type="ChEBI" id="CHEBI:60240"/>
        <label>1</label>
    </ligand>
</feature>
<dbReference type="EMBL" id="BPWL01000004">
    <property type="protein sequence ID" value="GJJ09887.1"/>
    <property type="molecule type" value="Genomic_DNA"/>
</dbReference>
<dbReference type="GO" id="GO:0046872">
    <property type="term" value="F:metal ion binding"/>
    <property type="evidence" value="ECO:0007669"/>
    <property type="project" value="UniProtKB-KW"/>
</dbReference>
<dbReference type="AlphaFoldDB" id="A0AAV5A5L8"/>
<name>A0AAV5A5L8_9AGAM</name>
<dbReference type="InterPro" id="IPR050891">
    <property type="entry name" value="TatD-type_Hydrolase"/>
</dbReference>
<feature type="binding site" evidence="5">
    <location>
        <position position="162"/>
    </location>
    <ligand>
        <name>a divalent metal cation</name>
        <dbReference type="ChEBI" id="CHEBI:60240"/>
        <label>2</label>
    </ligand>
</feature>
<keyword evidence="4" id="KW-0378">Hydrolase</keyword>
<evidence type="ECO:0000313" key="7">
    <source>
        <dbReference type="Proteomes" id="UP001050691"/>
    </source>
</evidence>
<evidence type="ECO:0000256" key="5">
    <source>
        <dbReference type="PIRSR" id="PIRSR005902-1"/>
    </source>
</evidence>
<keyword evidence="2" id="KW-0540">Nuclease</keyword>
<dbReference type="PIRSF" id="PIRSF005902">
    <property type="entry name" value="DNase_TatD"/>
    <property type="match status" value="1"/>
</dbReference>
<feature type="binding site" evidence="5">
    <location>
        <position position="129"/>
    </location>
    <ligand>
        <name>a divalent metal cation</name>
        <dbReference type="ChEBI" id="CHEBI:60240"/>
        <label>2</label>
    </ligand>
</feature>
<dbReference type="SUPFAM" id="SSF51556">
    <property type="entry name" value="Metallo-dependent hydrolases"/>
    <property type="match status" value="1"/>
</dbReference>
<reference evidence="6" key="1">
    <citation type="submission" date="2021-10" db="EMBL/GenBank/DDBJ databases">
        <title>De novo Genome Assembly of Clathrus columnatus (Basidiomycota, Fungi) Using Illumina and Nanopore Sequence Data.</title>
        <authorList>
            <person name="Ogiso-Tanaka E."/>
            <person name="Itagaki H."/>
            <person name="Hosoya T."/>
            <person name="Hosaka K."/>
        </authorList>
    </citation>
    <scope>NUCLEOTIDE SEQUENCE</scope>
    <source>
        <strain evidence="6">MO-923</strain>
    </source>
</reference>
<dbReference type="Pfam" id="PF01026">
    <property type="entry name" value="TatD_DNase"/>
    <property type="match status" value="2"/>
</dbReference>
<organism evidence="6 7">
    <name type="scientific">Clathrus columnatus</name>
    <dbReference type="NCBI Taxonomy" id="1419009"/>
    <lineage>
        <taxon>Eukaryota</taxon>
        <taxon>Fungi</taxon>
        <taxon>Dikarya</taxon>
        <taxon>Basidiomycota</taxon>
        <taxon>Agaricomycotina</taxon>
        <taxon>Agaricomycetes</taxon>
        <taxon>Phallomycetidae</taxon>
        <taxon>Phallales</taxon>
        <taxon>Clathraceae</taxon>
        <taxon>Clathrus</taxon>
    </lineage>
</organism>
<keyword evidence="7" id="KW-1185">Reference proteome</keyword>
<dbReference type="PANTHER" id="PTHR10060:SF15">
    <property type="entry name" value="DEOXYRIBONUCLEASE TATDN1"/>
    <property type="match status" value="1"/>
</dbReference>
<sequence length="272" mass="29972">MKVILFDYLNFTRNINEIPLLQDDFAEVMKRSQNAGVKSMIITGGSLHESREAIKLAKEWKLYATAGCHPTRSCEFEKFTTGPEGYLQALDKLIAENISGEGRVVAIGECGLGMQLALAKKYHLPLFLHSRSAHADFVRILKEEGFGDDGGRKSGANGGVVHSFTGSPEEATEYVDAPWCSLTSTHASKAHLDSLPQPLNSLFFPSAKRPEQFILGQAVKGRNEPTAIGGVAWVVHQLHGVPFKTVTEKVWKNTVELFGLKELDKEDNYISI</sequence>
<comment type="similarity">
    <text evidence="1">Belongs to the metallo-dependent hydrolases superfamily. TatD-type hydrolase family.</text>
</comment>
<protein>
    <submittedName>
        <fullName evidence="6">Uncharacterized protein</fullName>
    </submittedName>
</protein>
<proteinExistence type="inferred from homology"/>
<gene>
    <name evidence="6" type="ORF">Clacol_004111</name>
</gene>
<dbReference type="Proteomes" id="UP001050691">
    <property type="component" value="Unassembled WGS sequence"/>
</dbReference>
<evidence type="ECO:0000256" key="2">
    <source>
        <dbReference type="ARBA" id="ARBA00022722"/>
    </source>
</evidence>
<comment type="caution">
    <text evidence="6">The sequence shown here is derived from an EMBL/GenBank/DDBJ whole genome shotgun (WGS) entry which is preliminary data.</text>
</comment>
<dbReference type="InterPro" id="IPR032466">
    <property type="entry name" value="Metal_Hydrolase"/>
</dbReference>
<evidence type="ECO:0000256" key="3">
    <source>
        <dbReference type="ARBA" id="ARBA00022723"/>
    </source>
</evidence>
<evidence type="ECO:0000256" key="1">
    <source>
        <dbReference type="ARBA" id="ARBA00009275"/>
    </source>
</evidence>
<evidence type="ECO:0000313" key="6">
    <source>
        <dbReference type="EMBL" id="GJJ09887.1"/>
    </source>
</evidence>